<accession>A0A437LU06</accession>
<dbReference type="Pfam" id="PF00160">
    <property type="entry name" value="Pro_isomerase"/>
    <property type="match status" value="1"/>
</dbReference>
<dbReference type="EMBL" id="SACM01000001">
    <property type="protein sequence ID" value="RVT88901.1"/>
    <property type="molecule type" value="Genomic_DNA"/>
</dbReference>
<proteinExistence type="predicted"/>
<evidence type="ECO:0000313" key="7">
    <source>
        <dbReference type="Proteomes" id="UP000288587"/>
    </source>
</evidence>
<feature type="region of interest" description="Disordered" evidence="4">
    <location>
        <begin position="27"/>
        <end position="49"/>
    </location>
</feature>
<name>A0A437LU06_9BURK</name>
<gene>
    <name evidence="6" type="ORF">EOD73_00845</name>
</gene>
<evidence type="ECO:0000256" key="2">
    <source>
        <dbReference type="ARBA" id="ARBA00023110"/>
    </source>
</evidence>
<comment type="caution">
    <text evidence="6">The sequence shown here is derived from an EMBL/GenBank/DDBJ whole genome shotgun (WGS) entry which is preliminary data.</text>
</comment>
<dbReference type="AlphaFoldDB" id="A0A437LU06"/>
<keyword evidence="7" id="KW-1185">Reference proteome</keyword>
<dbReference type="PANTHER" id="PTHR43246">
    <property type="entry name" value="PEPTIDYL-PROLYL CIS-TRANS ISOMERASE CYP38, CHLOROPLASTIC"/>
    <property type="match status" value="1"/>
</dbReference>
<reference evidence="6 7" key="1">
    <citation type="submission" date="2019-01" db="EMBL/GenBank/DDBJ databases">
        <authorList>
            <person name="Chen W.-M."/>
        </authorList>
    </citation>
    <scope>NUCLEOTIDE SEQUENCE [LARGE SCALE GENOMIC DNA]</scope>
    <source>
        <strain evidence="6 7">CCP-18</strain>
    </source>
</reference>
<evidence type="ECO:0000313" key="6">
    <source>
        <dbReference type="EMBL" id="RVT88901.1"/>
    </source>
</evidence>
<sequence length="326" mass="34464">MLAGDAALAQAQALDAQAVQAAAARKAAGSPALNTGEVMNATTPDDWREPDPQNVVLMEIRPSATAAPQQVWMELAPRFAPEHAANIRALVRGGYFDGLAVLRVQDNFVTQWGDPGDPVGADNAKTRPLPEAAKPKLPAEFDTALAGLPLHALVETDGWAPLNGFVDGFPVAADPAKTPQGRAWLAHCYGVVGAGRGNEIDSSNGASLYAVIGHSPRPLDLNITVVGRILKGIEHLAALPRGGGNMGFYKPEEARPPLMSAKLLADLPAAERPKVQVLRTDTLTWANLLHTRRYRGGWYVASSGRVDLCSSTVPVRVTPPTAPVNP</sequence>
<dbReference type="InterPro" id="IPR002130">
    <property type="entry name" value="Cyclophilin-type_PPIase_dom"/>
</dbReference>
<dbReference type="GO" id="GO:0003755">
    <property type="term" value="F:peptidyl-prolyl cis-trans isomerase activity"/>
    <property type="evidence" value="ECO:0007669"/>
    <property type="project" value="UniProtKB-KW"/>
</dbReference>
<keyword evidence="2" id="KW-0697">Rotamase</keyword>
<evidence type="ECO:0000256" key="1">
    <source>
        <dbReference type="ARBA" id="ARBA00013194"/>
    </source>
</evidence>
<protein>
    <recommendedName>
        <fullName evidence="1">peptidylprolyl isomerase</fullName>
        <ecNumber evidence="1">5.2.1.8</ecNumber>
    </recommendedName>
</protein>
<dbReference type="Proteomes" id="UP000288587">
    <property type="component" value="Unassembled WGS sequence"/>
</dbReference>
<dbReference type="InterPro" id="IPR044665">
    <property type="entry name" value="E_coli_cyclophilin_A-like"/>
</dbReference>
<evidence type="ECO:0000256" key="4">
    <source>
        <dbReference type="SAM" id="MobiDB-lite"/>
    </source>
</evidence>
<evidence type="ECO:0000256" key="3">
    <source>
        <dbReference type="ARBA" id="ARBA00023235"/>
    </source>
</evidence>
<dbReference type="EC" id="5.2.1.8" evidence="1"/>
<feature type="domain" description="PPIase cyclophilin-type" evidence="5">
    <location>
        <begin position="70"/>
        <end position="241"/>
    </location>
</feature>
<dbReference type="Gene3D" id="2.40.100.10">
    <property type="entry name" value="Cyclophilin-like"/>
    <property type="match status" value="1"/>
</dbReference>
<organism evidence="6 7">
    <name type="scientific">Inhella crocodyli</name>
    <dbReference type="NCBI Taxonomy" id="2499851"/>
    <lineage>
        <taxon>Bacteria</taxon>
        <taxon>Pseudomonadati</taxon>
        <taxon>Pseudomonadota</taxon>
        <taxon>Betaproteobacteria</taxon>
        <taxon>Burkholderiales</taxon>
        <taxon>Sphaerotilaceae</taxon>
        <taxon>Inhella</taxon>
    </lineage>
</organism>
<dbReference type="SUPFAM" id="SSF50891">
    <property type="entry name" value="Cyclophilin-like"/>
    <property type="match status" value="1"/>
</dbReference>
<keyword evidence="3 6" id="KW-0413">Isomerase</keyword>
<evidence type="ECO:0000259" key="5">
    <source>
        <dbReference type="Pfam" id="PF00160"/>
    </source>
</evidence>
<dbReference type="InterPro" id="IPR029000">
    <property type="entry name" value="Cyclophilin-like_dom_sf"/>
</dbReference>
<dbReference type="OrthoDB" id="9807797at2"/>